<feature type="region of interest" description="Disordered" evidence="4">
    <location>
        <begin position="333"/>
        <end position="354"/>
    </location>
</feature>
<evidence type="ECO:0008006" key="7">
    <source>
        <dbReference type="Google" id="ProtNLM"/>
    </source>
</evidence>
<dbReference type="InterPro" id="IPR010414">
    <property type="entry name" value="FRG1"/>
</dbReference>
<dbReference type="CDD" id="cd09917">
    <property type="entry name" value="F-box_SF"/>
    <property type="match status" value="1"/>
</dbReference>
<feature type="compositionally biased region" description="Basic and acidic residues" evidence="4">
    <location>
        <begin position="87"/>
        <end position="105"/>
    </location>
</feature>
<comment type="similarity">
    <text evidence="2">Belongs to the FRG1 family.</text>
</comment>
<dbReference type="PANTHER" id="PTHR12928:SF0">
    <property type="entry name" value="FSHD REGION GENE 1"/>
    <property type="match status" value="1"/>
</dbReference>
<dbReference type="AlphaFoldDB" id="A0AAD7TY96"/>
<proteinExistence type="inferred from homology"/>
<evidence type="ECO:0000256" key="2">
    <source>
        <dbReference type="ARBA" id="ARBA00010878"/>
    </source>
</evidence>
<feature type="region of interest" description="Disordered" evidence="4">
    <location>
        <begin position="1"/>
        <end position="63"/>
    </location>
</feature>
<sequence length="749" mass="84776">MSTDKVKPTKLKFKGEKTKKKRKHEDGEEGPSRRRRKEDNDEAPETWVLPESPTEIRGPTFIVHPSDPSPICITYDSTRGRIVLQSVDKDKSDDSPSPSIKDRTPTDVSQVWVVTRVAGASTINLRTGVGEGKFISCDKHGIVSADREARGPQEEWTPIVLPDGMVAFQNVYEKYMSVDEVAGGQLALRGDSDEIGFGERFWVKIQNKYKKEAHEEEKKRKEGLIDVSSIDETSTNKMYQAWGAGRTVVSTGDKKELKKAKKEGRLAEALLDRRAKLKRCEWCGVITSHTAGMLWAHACKVSEELDVYGWVRDRRSLSLHQTALEDIADHCPQMTNEAPQSKSHALQPPEGSHPCEGGSVKFPLELWENILRHVACPKDLARVARVSRILRNEAERALYHTVLLGRDESFLRALCFCRAVQQCSRRATSVKVLRLDVSAINPISDEPVLPLLANALRAITHVERLELRVFADWFLSACLEGDALDLHFPALKSLVIDLPLHSTVLKFMQANATIEDLTVETPLVETGLHLLRSPVVADPIMLPQLRTFDCRNRAFLPCLQLPSLTHLWMPDYVLHELPEIANSFGGTLVSLRLGLPRMQLGRPLQWTLNDVAVKFPRLRSLQMDEWQVVARLSGRGFSWDSEPGPFTINCAKRLTLVWVAMWRIAQEDPIEYIRTSATPMAEDLLRRWSPYLSRIVFWYDHSYEETYTSFVIDEDGTLVASHERDLPREHWREVDVSHIAHATSPGVFS</sequence>
<dbReference type="GO" id="GO:0071013">
    <property type="term" value="C:catalytic step 2 spliceosome"/>
    <property type="evidence" value="ECO:0007669"/>
    <property type="project" value="TreeGrafter"/>
</dbReference>
<feature type="region of interest" description="Disordered" evidence="4">
    <location>
        <begin position="86"/>
        <end position="105"/>
    </location>
</feature>
<evidence type="ECO:0000256" key="1">
    <source>
        <dbReference type="ARBA" id="ARBA00004604"/>
    </source>
</evidence>
<comment type="caution">
    <text evidence="5">The sequence shown here is derived from an EMBL/GenBank/DDBJ whole genome shotgun (WGS) entry which is preliminary data.</text>
</comment>
<comment type="subcellular location">
    <subcellularLocation>
        <location evidence="1">Nucleus</location>
        <location evidence="1">Nucleolus</location>
    </subcellularLocation>
</comment>
<reference evidence="5" key="1">
    <citation type="submission" date="2022-11" db="EMBL/GenBank/DDBJ databases">
        <title>Genome Sequence of Cubamyces cubensis.</title>
        <authorList>
            <person name="Buettner E."/>
        </authorList>
    </citation>
    <scope>NUCLEOTIDE SEQUENCE</scope>
    <source>
        <strain evidence="5">MPL-01</strain>
    </source>
</reference>
<dbReference type="Proteomes" id="UP001215151">
    <property type="component" value="Unassembled WGS sequence"/>
</dbReference>
<feature type="compositionally biased region" description="Polar residues" evidence="4">
    <location>
        <begin position="333"/>
        <end position="344"/>
    </location>
</feature>
<dbReference type="Pfam" id="PF06229">
    <property type="entry name" value="FRG1"/>
    <property type="match status" value="1"/>
</dbReference>
<evidence type="ECO:0000256" key="3">
    <source>
        <dbReference type="ARBA" id="ARBA00023242"/>
    </source>
</evidence>
<accession>A0AAD7TY96</accession>
<keyword evidence="6" id="KW-1185">Reference proteome</keyword>
<protein>
    <recommendedName>
        <fullName evidence="7">F-box domain-containing protein</fullName>
    </recommendedName>
</protein>
<dbReference type="GO" id="GO:0005730">
    <property type="term" value="C:nucleolus"/>
    <property type="evidence" value="ECO:0007669"/>
    <property type="project" value="UniProtKB-SubCell"/>
</dbReference>
<evidence type="ECO:0000313" key="5">
    <source>
        <dbReference type="EMBL" id="KAJ8487021.1"/>
    </source>
</evidence>
<name>A0AAD7TY96_9APHY</name>
<dbReference type="GO" id="GO:0051015">
    <property type="term" value="F:actin filament binding"/>
    <property type="evidence" value="ECO:0007669"/>
    <property type="project" value="TreeGrafter"/>
</dbReference>
<dbReference type="CDD" id="cd23339">
    <property type="entry name" value="beta-trefoil_FSCN_fungal_FRG1-like"/>
    <property type="match status" value="1"/>
</dbReference>
<evidence type="ECO:0000256" key="4">
    <source>
        <dbReference type="SAM" id="MobiDB-lite"/>
    </source>
</evidence>
<dbReference type="Gene3D" id="2.80.10.50">
    <property type="match status" value="1"/>
</dbReference>
<gene>
    <name evidence="5" type="ORF">ONZ51_g4444</name>
</gene>
<evidence type="ECO:0000313" key="6">
    <source>
        <dbReference type="Proteomes" id="UP001215151"/>
    </source>
</evidence>
<organism evidence="5 6">
    <name type="scientific">Trametes cubensis</name>
    <dbReference type="NCBI Taxonomy" id="1111947"/>
    <lineage>
        <taxon>Eukaryota</taxon>
        <taxon>Fungi</taxon>
        <taxon>Dikarya</taxon>
        <taxon>Basidiomycota</taxon>
        <taxon>Agaricomycotina</taxon>
        <taxon>Agaricomycetes</taxon>
        <taxon>Polyporales</taxon>
        <taxon>Polyporaceae</taxon>
        <taxon>Trametes</taxon>
    </lineage>
</organism>
<keyword evidence="3" id="KW-0539">Nucleus</keyword>
<feature type="compositionally biased region" description="Basic residues" evidence="4">
    <location>
        <begin position="8"/>
        <end position="23"/>
    </location>
</feature>
<dbReference type="EMBL" id="JAPEVG010000086">
    <property type="protein sequence ID" value="KAJ8487021.1"/>
    <property type="molecule type" value="Genomic_DNA"/>
</dbReference>
<dbReference type="PANTHER" id="PTHR12928">
    <property type="entry name" value="FRG1 PROTEIN"/>
    <property type="match status" value="1"/>
</dbReference>
<dbReference type="SUPFAM" id="SSF50405">
    <property type="entry name" value="Actin-crosslinking proteins"/>
    <property type="match status" value="1"/>
</dbReference>
<dbReference type="InterPro" id="IPR008999">
    <property type="entry name" value="Actin-crosslinking"/>
</dbReference>